<gene>
    <name evidence="1" type="ORF">Ciccas_014495</name>
</gene>
<evidence type="ECO:0000313" key="1">
    <source>
        <dbReference type="EMBL" id="KAL3307006.1"/>
    </source>
</evidence>
<sequence length="86" mass="9493">LLVEGLLRALGVPNSEKFSHPRLGAKSRSHYRPVRICFDLEATAALVLNSSGYLPKGLNRSLSQQASSHCCQDCLSTHKYSCHPNR</sequence>
<feature type="non-terminal residue" evidence="1">
    <location>
        <position position="1"/>
    </location>
</feature>
<protein>
    <submittedName>
        <fullName evidence="1">Uncharacterized protein</fullName>
    </submittedName>
</protein>
<comment type="caution">
    <text evidence="1">The sequence shown here is derived from an EMBL/GenBank/DDBJ whole genome shotgun (WGS) entry which is preliminary data.</text>
</comment>
<reference evidence="1 2" key="1">
    <citation type="submission" date="2024-11" db="EMBL/GenBank/DDBJ databases">
        <title>Adaptive evolution of stress response genes in parasites aligns with host niche diversity.</title>
        <authorList>
            <person name="Hahn C."/>
            <person name="Resl P."/>
        </authorList>
    </citation>
    <scope>NUCLEOTIDE SEQUENCE [LARGE SCALE GENOMIC DNA]</scope>
    <source>
        <strain evidence="1">EGGRZ-B1_66</strain>
        <tissue evidence="1">Body</tissue>
    </source>
</reference>
<evidence type="ECO:0000313" key="2">
    <source>
        <dbReference type="Proteomes" id="UP001626550"/>
    </source>
</evidence>
<dbReference type="AlphaFoldDB" id="A0ABD2PI51"/>
<accession>A0ABD2PI51</accession>
<proteinExistence type="predicted"/>
<dbReference type="EMBL" id="JBJKFK010008686">
    <property type="protein sequence ID" value="KAL3307006.1"/>
    <property type="molecule type" value="Genomic_DNA"/>
</dbReference>
<name>A0ABD2PI51_9PLAT</name>
<keyword evidence="2" id="KW-1185">Reference proteome</keyword>
<organism evidence="1 2">
    <name type="scientific">Cichlidogyrus casuarinus</name>
    <dbReference type="NCBI Taxonomy" id="1844966"/>
    <lineage>
        <taxon>Eukaryota</taxon>
        <taxon>Metazoa</taxon>
        <taxon>Spiralia</taxon>
        <taxon>Lophotrochozoa</taxon>
        <taxon>Platyhelminthes</taxon>
        <taxon>Monogenea</taxon>
        <taxon>Monopisthocotylea</taxon>
        <taxon>Dactylogyridea</taxon>
        <taxon>Ancyrocephalidae</taxon>
        <taxon>Cichlidogyrus</taxon>
    </lineage>
</organism>
<dbReference type="Proteomes" id="UP001626550">
    <property type="component" value="Unassembled WGS sequence"/>
</dbReference>